<feature type="non-terminal residue" evidence="1">
    <location>
        <position position="129"/>
    </location>
</feature>
<dbReference type="Proteomes" id="UP001295444">
    <property type="component" value="Chromosome 02"/>
</dbReference>
<gene>
    <name evidence="1" type="ORF">PECUL_23A055349</name>
</gene>
<reference evidence="1" key="1">
    <citation type="submission" date="2022-03" db="EMBL/GenBank/DDBJ databases">
        <authorList>
            <person name="Alioto T."/>
            <person name="Alioto T."/>
            <person name="Gomez Garrido J."/>
        </authorList>
    </citation>
    <scope>NUCLEOTIDE SEQUENCE</scope>
</reference>
<dbReference type="AlphaFoldDB" id="A0AAD1RHB1"/>
<accession>A0AAD1RHB1</accession>
<protein>
    <submittedName>
        <fullName evidence="1">Uncharacterized protein</fullName>
    </submittedName>
</protein>
<name>A0AAD1RHB1_PELCU</name>
<proteinExistence type="predicted"/>
<dbReference type="EMBL" id="OW240913">
    <property type="protein sequence ID" value="CAH2251666.1"/>
    <property type="molecule type" value="Genomic_DNA"/>
</dbReference>
<evidence type="ECO:0000313" key="1">
    <source>
        <dbReference type="EMBL" id="CAH2251666.1"/>
    </source>
</evidence>
<organism evidence="1 2">
    <name type="scientific">Pelobates cultripes</name>
    <name type="common">Western spadefoot toad</name>
    <dbReference type="NCBI Taxonomy" id="61616"/>
    <lineage>
        <taxon>Eukaryota</taxon>
        <taxon>Metazoa</taxon>
        <taxon>Chordata</taxon>
        <taxon>Craniata</taxon>
        <taxon>Vertebrata</taxon>
        <taxon>Euteleostomi</taxon>
        <taxon>Amphibia</taxon>
        <taxon>Batrachia</taxon>
        <taxon>Anura</taxon>
        <taxon>Pelobatoidea</taxon>
        <taxon>Pelobatidae</taxon>
        <taxon>Pelobates</taxon>
    </lineage>
</organism>
<keyword evidence="2" id="KW-1185">Reference proteome</keyword>
<evidence type="ECO:0000313" key="2">
    <source>
        <dbReference type="Proteomes" id="UP001295444"/>
    </source>
</evidence>
<sequence length="129" mass="15333">MAELYRTISNLERQHKRSQLNAIYGELMEQRRKLTNLILKRHLRSVQRTKGFYYVHANKGGKYLARLLKGPQPHRQIRKIRLTSGEISPFPQKIAEEFRSFYKRLYNLYEPNGAAEDARVHAKTRDYLS</sequence>